<feature type="compositionally biased region" description="Acidic residues" evidence="1">
    <location>
        <begin position="190"/>
        <end position="199"/>
    </location>
</feature>
<evidence type="ECO:0000313" key="2">
    <source>
        <dbReference type="EMBL" id="MBK1843577.1"/>
    </source>
</evidence>
<comment type="caution">
    <text evidence="3">The sequence shown here is derived from an EMBL/GenBank/DDBJ whole genome shotgun (WGS) entry which is preliminary data.</text>
</comment>
<dbReference type="Pfam" id="PF10722">
    <property type="entry name" value="YbjN"/>
    <property type="match status" value="2"/>
</dbReference>
<dbReference type="Proteomes" id="UP000650005">
    <property type="component" value="Unassembled WGS sequence"/>
</dbReference>
<sequence length="362" mass="39102">MGDRTGGHTGPTRVSLADVSAAVSACDYRFLSGTRRLLLPWETHRVLVYIGRIDAPVLIAEGQLRGTLDLSDINALAHAITTWNAERINPTAMLEITDDGAVSVHFRTALPIGAGATGEQLRTFIRSAMQATELAADRVLTEFPQLKPTESTEGHGDGLDADALHGPLRLQTDPEDSNHDPDEGTPTVTEPDDPDEDRDISDGVNSNANGDTGVPDPDPPSPVDLARLEATLKDLGIHGMHRGENWLATTVNSVLIGLHLDNGPSLILRGLWDPNLDPERDFMRIFLCCNTWNEKSALTKAYCHTDDDGLQVRVEMSVPTAAGLTPTQLRHTLSLGLRRVLIAVGSISEDVTGVSVVEWPDE</sequence>
<keyword evidence="4" id="KW-1185">Reference proteome</keyword>
<evidence type="ECO:0000256" key="1">
    <source>
        <dbReference type="SAM" id="MobiDB-lite"/>
    </source>
</evidence>
<name>A0A9Q4GM33_9CORY</name>
<dbReference type="InterPro" id="IPR019660">
    <property type="entry name" value="Put_sensory_transdc_reg_YbjN"/>
</dbReference>
<dbReference type="RefSeq" id="WP_200256957.1">
    <property type="nucleotide sequence ID" value="NZ_JAENIP020000001.1"/>
</dbReference>
<organism evidence="3 5">
    <name type="scientific">Corynebacterium antarcticum</name>
    <dbReference type="NCBI Taxonomy" id="2800405"/>
    <lineage>
        <taxon>Bacteria</taxon>
        <taxon>Bacillati</taxon>
        <taxon>Actinomycetota</taxon>
        <taxon>Actinomycetes</taxon>
        <taxon>Mycobacteriales</taxon>
        <taxon>Corynebacteriaceae</taxon>
        <taxon>Corynebacterium</taxon>
    </lineage>
</organism>
<accession>A0A9Q4GM33</accession>
<evidence type="ECO:0000313" key="4">
    <source>
        <dbReference type="Proteomes" id="UP000650005"/>
    </source>
</evidence>
<proteinExistence type="predicted"/>
<dbReference type="Proteomes" id="UP001070238">
    <property type="component" value="Unassembled WGS sequence"/>
</dbReference>
<dbReference type="EMBL" id="JAENIP010000008">
    <property type="protein sequence ID" value="MBK1843577.1"/>
    <property type="molecule type" value="Genomic_DNA"/>
</dbReference>
<reference evidence="3" key="2">
    <citation type="submission" date="2022-11" db="EMBL/GenBank/DDBJ databases">
        <title>Corynebacterium sp. isolated from Penguins.</title>
        <authorList>
            <person name="Sedlar K."/>
            <person name="Svec P."/>
        </authorList>
    </citation>
    <scope>NUCLEOTIDE SEQUENCE</scope>
    <source>
        <strain evidence="3">P5875</strain>
    </source>
</reference>
<reference evidence="2" key="1">
    <citation type="submission" date="2021-01" db="EMBL/GenBank/DDBJ databases">
        <title>Characterization of Corynebacterium spp. from penguins.</title>
        <authorList>
            <person name="Svec P."/>
        </authorList>
    </citation>
    <scope>NUCLEOTIDE SEQUENCE</scope>
    <source>
        <strain evidence="2">CCM 8835</strain>
    </source>
</reference>
<dbReference type="EMBL" id="JAPMKX010000001">
    <property type="protein sequence ID" value="MCX7537371.1"/>
    <property type="molecule type" value="Genomic_DNA"/>
</dbReference>
<evidence type="ECO:0000313" key="5">
    <source>
        <dbReference type="Proteomes" id="UP001070238"/>
    </source>
</evidence>
<evidence type="ECO:0000313" key="3">
    <source>
        <dbReference type="EMBL" id="MCX7537371.1"/>
    </source>
</evidence>
<dbReference type="AlphaFoldDB" id="A0A9Q4GM33"/>
<feature type="region of interest" description="Disordered" evidence="1">
    <location>
        <begin position="147"/>
        <end position="224"/>
    </location>
</feature>
<gene>
    <name evidence="2" type="ORF">JIM95_03130</name>
    <name evidence="3" type="ORF">OS123_02260</name>
</gene>
<protein>
    <submittedName>
        <fullName evidence="3">YbjN domain-containing protein</fullName>
    </submittedName>
</protein>